<dbReference type="GO" id="GO:0008233">
    <property type="term" value="F:peptidase activity"/>
    <property type="evidence" value="ECO:0007669"/>
    <property type="project" value="UniProtKB-KW"/>
</dbReference>
<evidence type="ECO:0000313" key="6">
    <source>
        <dbReference type="Proteomes" id="UP001479436"/>
    </source>
</evidence>
<evidence type="ECO:0000256" key="1">
    <source>
        <dbReference type="ARBA" id="ARBA00023157"/>
    </source>
</evidence>
<dbReference type="InterPro" id="IPR001314">
    <property type="entry name" value="Peptidase_S1A"/>
</dbReference>
<dbReference type="CDD" id="cd00190">
    <property type="entry name" value="Tryp_SPc"/>
    <property type="match status" value="1"/>
</dbReference>
<dbReference type="InterPro" id="IPR009003">
    <property type="entry name" value="Peptidase_S1_PA"/>
</dbReference>
<dbReference type="PRINTS" id="PR00722">
    <property type="entry name" value="CHYMOTRYPSIN"/>
</dbReference>
<feature type="chain" id="PRO_5045319438" evidence="3">
    <location>
        <begin position="23"/>
        <end position="328"/>
    </location>
</feature>
<sequence length="328" mass="36341">MIRLEWLFFVLSLFFMLGLGNSLILKNKVDNIRGGVPVESIEYPYLAHIFIRDYPSCGASILDSDWIITAAHCLFTSSKAQPVDFEEVKVVVGNTPSGLINPINIRGYMINPNFRLDTYSNDIALIQLKTSLTFNSTVQSVVIGEDILEPYQSLVALGWGQTELEETSERLQAVGLHTSPLAQCHSQIPAFHDHNGQFICTDFVLGKDTCPGDSGGPLIRLDEENIHNRMDKLMGITSFGVNLIRNQQGGKCGENPSLGYYTRVSTHLDFIESVTGMSKDELVGLVPKESTMKLSKLQTSWGHGQSQKGSTPLLTILTIWISLVLSYR</sequence>
<dbReference type="PROSITE" id="PS00135">
    <property type="entry name" value="TRYPSIN_SER"/>
    <property type="match status" value="1"/>
</dbReference>
<keyword evidence="3" id="KW-0732">Signal</keyword>
<feature type="domain" description="Peptidase S1" evidence="4">
    <location>
        <begin position="32"/>
        <end position="276"/>
    </location>
</feature>
<dbReference type="Proteomes" id="UP001479436">
    <property type="component" value="Unassembled WGS sequence"/>
</dbReference>
<keyword evidence="2 5" id="KW-0645">Protease</keyword>
<reference evidence="5 6" key="1">
    <citation type="submission" date="2023-04" db="EMBL/GenBank/DDBJ databases">
        <title>Genome of Basidiobolus ranarum AG-B5.</title>
        <authorList>
            <person name="Stajich J.E."/>
            <person name="Carter-House D."/>
            <person name="Gryganskyi A."/>
        </authorList>
    </citation>
    <scope>NUCLEOTIDE SEQUENCE [LARGE SCALE GENOMIC DNA]</scope>
    <source>
        <strain evidence="5 6">AG-B5</strain>
    </source>
</reference>
<dbReference type="PROSITE" id="PS00134">
    <property type="entry name" value="TRYPSIN_HIS"/>
    <property type="match status" value="1"/>
</dbReference>
<comment type="caution">
    <text evidence="5">The sequence shown here is derived from an EMBL/GenBank/DDBJ whole genome shotgun (WGS) entry which is preliminary data.</text>
</comment>
<dbReference type="PANTHER" id="PTHR24252:SF7">
    <property type="entry name" value="HYALIN"/>
    <property type="match status" value="1"/>
</dbReference>
<dbReference type="Gene3D" id="2.40.10.10">
    <property type="entry name" value="Trypsin-like serine proteases"/>
    <property type="match status" value="1"/>
</dbReference>
<evidence type="ECO:0000256" key="2">
    <source>
        <dbReference type="RuleBase" id="RU363034"/>
    </source>
</evidence>
<evidence type="ECO:0000256" key="3">
    <source>
        <dbReference type="SAM" id="SignalP"/>
    </source>
</evidence>
<dbReference type="PANTHER" id="PTHR24252">
    <property type="entry name" value="ACROSIN-RELATED"/>
    <property type="match status" value="1"/>
</dbReference>
<proteinExistence type="predicted"/>
<dbReference type="GO" id="GO:0006508">
    <property type="term" value="P:proteolysis"/>
    <property type="evidence" value="ECO:0007669"/>
    <property type="project" value="UniProtKB-KW"/>
</dbReference>
<evidence type="ECO:0000259" key="4">
    <source>
        <dbReference type="PROSITE" id="PS50240"/>
    </source>
</evidence>
<dbReference type="PROSITE" id="PS50240">
    <property type="entry name" value="TRYPSIN_DOM"/>
    <property type="match status" value="1"/>
</dbReference>
<dbReference type="EMBL" id="JASJQH010006945">
    <property type="protein sequence ID" value="KAK9722614.1"/>
    <property type="molecule type" value="Genomic_DNA"/>
</dbReference>
<dbReference type="InterPro" id="IPR001254">
    <property type="entry name" value="Trypsin_dom"/>
</dbReference>
<keyword evidence="1" id="KW-1015">Disulfide bond</keyword>
<name>A0ABR2W8H8_9FUNG</name>
<dbReference type="SMART" id="SM00020">
    <property type="entry name" value="Tryp_SPc"/>
    <property type="match status" value="1"/>
</dbReference>
<evidence type="ECO:0000313" key="5">
    <source>
        <dbReference type="EMBL" id="KAK9722614.1"/>
    </source>
</evidence>
<dbReference type="SUPFAM" id="SSF50494">
    <property type="entry name" value="Trypsin-like serine proteases"/>
    <property type="match status" value="1"/>
</dbReference>
<keyword evidence="2" id="KW-0378">Hydrolase</keyword>
<feature type="signal peptide" evidence="3">
    <location>
        <begin position="1"/>
        <end position="22"/>
    </location>
</feature>
<dbReference type="InterPro" id="IPR043504">
    <property type="entry name" value="Peptidase_S1_PA_chymotrypsin"/>
</dbReference>
<keyword evidence="6" id="KW-1185">Reference proteome</keyword>
<organism evidence="5 6">
    <name type="scientific">Basidiobolus ranarum</name>
    <dbReference type="NCBI Taxonomy" id="34480"/>
    <lineage>
        <taxon>Eukaryota</taxon>
        <taxon>Fungi</taxon>
        <taxon>Fungi incertae sedis</taxon>
        <taxon>Zoopagomycota</taxon>
        <taxon>Entomophthoromycotina</taxon>
        <taxon>Basidiobolomycetes</taxon>
        <taxon>Basidiobolales</taxon>
        <taxon>Basidiobolaceae</taxon>
        <taxon>Basidiobolus</taxon>
    </lineage>
</organism>
<gene>
    <name evidence="5" type="primary">CLIPD6</name>
    <name evidence="5" type="ORF">K7432_002558</name>
</gene>
<dbReference type="InterPro" id="IPR018114">
    <property type="entry name" value="TRYPSIN_HIS"/>
</dbReference>
<protein>
    <submittedName>
        <fullName evidence="5">CLIP domain-containing serine protease</fullName>
    </submittedName>
</protein>
<dbReference type="InterPro" id="IPR033116">
    <property type="entry name" value="TRYPSIN_SER"/>
</dbReference>
<keyword evidence="2" id="KW-0720">Serine protease</keyword>
<dbReference type="Pfam" id="PF00089">
    <property type="entry name" value="Trypsin"/>
    <property type="match status" value="1"/>
</dbReference>
<accession>A0ABR2W8H8</accession>